<feature type="transmembrane region" description="Helical" evidence="7">
    <location>
        <begin position="9"/>
        <end position="30"/>
    </location>
</feature>
<dbReference type="AlphaFoldDB" id="A0AAW9RZH5"/>
<dbReference type="Gene3D" id="3.30.70.1350">
    <property type="entry name" value="Cation efflux protein, cytoplasmic domain"/>
    <property type="match status" value="1"/>
</dbReference>
<evidence type="ECO:0000256" key="1">
    <source>
        <dbReference type="ARBA" id="ARBA00004141"/>
    </source>
</evidence>
<evidence type="ECO:0000256" key="4">
    <source>
        <dbReference type="ARBA" id="ARBA00022692"/>
    </source>
</evidence>
<dbReference type="Gene3D" id="1.20.1510.10">
    <property type="entry name" value="Cation efflux protein transmembrane domain"/>
    <property type="match status" value="1"/>
</dbReference>
<keyword evidence="3" id="KW-0813">Transport</keyword>
<accession>A0AAW9RZH5</accession>
<evidence type="ECO:0000313" key="11">
    <source>
        <dbReference type="Proteomes" id="UP001378188"/>
    </source>
</evidence>
<feature type="transmembrane region" description="Helical" evidence="7">
    <location>
        <begin position="113"/>
        <end position="133"/>
    </location>
</feature>
<dbReference type="SUPFAM" id="SSF161111">
    <property type="entry name" value="Cation efflux protein transmembrane domain-like"/>
    <property type="match status" value="1"/>
</dbReference>
<dbReference type="RefSeq" id="WP_340330985.1">
    <property type="nucleotide sequence ID" value="NZ_JAZHOF010000007.1"/>
</dbReference>
<dbReference type="InterPro" id="IPR058533">
    <property type="entry name" value="Cation_efflux_TM"/>
</dbReference>
<dbReference type="InterPro" id="IPR002524">
    <property type="entry name" value="Cation_efflux"/>
</dbReference>
<dbReference type="NCBIfam" id="TIGR01297">
    <property type="entry name" value="CDF"/>
    <property type="match status" value="1"/>
</dbReference>
<comment type="subcellular location">
    <subcellularLocation>
        <location evidence="1">Membrane</location>
        <topology evidence="1">Multi-pass membrane protein</topology>
    </subcellularLocation>
</comment>
<sequence length="324" mass="34623">MASHGSKTVIYAALAGNALIAVTKFAAAAYTGSSAMLSEAIHSLVDTGNQGLLLVGIKRSKRPADEHFPFGYGTEVYFWAFVVAIMIFGVGAGVSLYEGIQKIRHPHEISSPMVNYVVLGFAMLFEAGAWWVAFREFEKTRGRRSVIDAVRRSKDPTVFTVLFEDSAAMLGLIVAAIGIALAQYTGIREFDGYASVGIGLILATTAAVLAYETKGLIIGEAAGAPLVAGVRRIAMSAKGVRRINELRTMHMGPNDILVAISLDFADDMPAGEVERVISALEIDIKTEFPDIRRVFAEIQSAEGHAASVAAEAARDPGVRDTAKE</sequence>
<keyword evidence="6 7" id="KW-0472">Membrane</keyword>
<dbReference type="EMBL" id="JAZHOF010000007">
    <property type="protein sequence ID" value="MEJ8573288.1"/>
    <property type="molecule type" value="Genomic_DNA"/>
</dbReference>
<feature type="domain" description="Cation efflux protein cytoplasmic" evidence="9">
    <location>
        <begin position="228"/>
        <end position="295"/>
    </location>
</feature>
<evidence type="ECO:0000256" key="6">
    <source>
        <dbReference type="ARBA" id="ARBA00023136"/>
    </source>
</evidence>
<protein>
    <submittedName>
        <fullName evidence="10">Cation diffusion facilitator family transporter</fullName>
    </submittedName>
</protein>
<dbReference type="PANTHER" id="PTHR13414:SF9">
    <property type="entry name" value="PROTON-COUPLED ZINC ANTIPORTER SLC30A9, MITOCHONDRIAL"/>
    <property type="match status" value="1"/>
</dbReference>
<dbReference type="InterPro" id="IPR040177">
    <property type="entry name" value="SLC30A9"/>
</dbReference>
<feature type="transmembrane region" description="Helical" evidence="7">
    <location>
        <begin position="166"/>
        <end position="185"/>
    </location>
</feature>
<proteinExistence type="inferred from homology"/>
<evidence type="ECO:0000256" key="3">
    <source>
        <dbReference type="ARBA" id="ARBA00022448"/>
    </source>
</evidence>
<dbReference type="Pfam" id="PF01545">
    <property type="entry name" value="Cation_efflux"/>
    <property type="match status" value="1"/>
</dbReference>
<feature type="domain" description="Cation efflux protein transmembrane" evidence="8">
    <location>
        <begin position="11"/>
        <end position="213"/>
    </location>
</feature>
<feature type="transmembrane region" description="Helical" evidence="7">
    <location>
        <begin position="76"/>
        <end position="97"/>
    </location>
</feature>
<evidence type="ECO:0000256" key="5">
    <source>
        <dbReference type="ARBA" id="ARBA00022989"/>
    </source>
</evidence>
<feature type="transmembrane region" description="Helical" evidence="7">
    <location>
        <begin position="192"/>
        <end position="211"/>
    </location>
</feature>
<dbReference type="SUPFAM" id="SSF160240">
    <property type="entry name" value="Cation efflux protein cytoplasmic domain-like"/>
    <property type="match status" value="1"/>
</dbReference>
<dbReference type="GO" id="GO:0008324">
    <property type="term" value="F:monoatomic cation transmembrane transporter activity"/>
    <property type="evidence" value="ECO:0007669"/>
    <property type="project" value="InterPro"/>
</dbReference>
<evidence type="ECO:0000256" key="7">
    <source>
        <dbReference type="SAM" id="Phobius"/>
    </source>
</evidence>
<dbReference type="InterPro" id="IPR036837">
    <property type="entry name" value="Cation_efflux_CTD_sf"/>
</dbReference>
<organism evidence="10 11">
    <name type="scientific">Microbaculum marinum</name>
    <dbReference type="NCBI Taxonomy" id="1764581"/>
    <lineage>
        <taxon>Bacteria</taxon>
        <taxon>Pseudomonadati</taxon>
        <taxon>Pseudomonadota</taxon>
        <taxon>Alphaproteobacteria</taxon>
        <taxon>Hyphomicrobiales</taxon>
        <taxon>Tepidamorphaceae</taxon>
        <taxon>Microbaculum</taxon>
    </lineage>
</organism>
<dbReference type="InterPro" id="IPR027470">
    <property type="entry name" value="Cation_efflux_CTD"/>
</dbReference>
<keyword evidence="4 7" id="KW-0812">Transmembrane</keyword>
<name>A0AAW9RZH5_9HYPH</name>
<evidence type="ECO:0000259" key="9">
    <source>
        <dbReference type="Pfam" id="PF16916"/>
    </source>
</evidence>
<dbReference type="GO" id="GO:0006829">
    <property type="term" value="P:zinc ion transport"/>
    <property type="evidence" value="ECO:0007669"/>
    <property type="project" value="InterPro"/>
</dbReference>
<gene>
    <name evidence="10" type="ORF">V3328_17485</name>
</gene>
<comment type="caution">
    <text evidence="10">The sequence shown here is derived from an EMBL/GenBank/DDBJ whole genome shotgun (WGS) entry which is preliminary data.</text>
</comment>
<dbReference type="InterPro" id="IPR027469">
    <property type="entry name" value="Cation_efflux_TMD_sf"/>
</dbReference>
<dbReference type="Proteomes" id="UP001378188">
    <property type="component" value="Unassembled WGS sequence"/>
</dbReference>
<evidence type="ECO:0000256" key="2">
    <source>
        <dbReference type="ARBA" id="ARBA00008114"/>
    </source>
</evidence>
<keyword evidence="5 7" id="KW-1133">Transmembrane helix</keyword>
<dbReference type="PANTHER" id="PTHR13414">
    <property type="entry name" value="HUEL-CATION TRANSPORTER"/>
    <property type="match status" value="1"/>
</dbReference>
<evidence type="ECO:0000259" key="8">
    <source>
        <dbReference type="Pfam" id="PF01545"/>
    </source>
</evidence>
<keyword evidence="11" id="KW-1185">Reference proteome</keyword>
<dbReference type="Pfam" id="PF16916">
    <property type="entry name" value="ZT_dimer"/>
    <property type="match status" value="1"/>
</dbReference>
<evidence type="ECO:0000313" key="10">
    <source>
        <dbReference type="EMBL" id="MEJ8573288.1"/>
    </source>
</evidence>
<reference evidence="10 11" key="1">
    <citation type="submission" date="2024-02" db="EMBL/GenBank/DDBJ databases">
        <title>Genome analysis and characterization of Microbaculum marinisediminis sp. nov., isolated from marine sediment.</title>
        <authorList>
            <person name="Du Z.-J."/>
            <person name="Ye Y.-Q."/>
            <person name="Zhang Z.-R."/>
            <person name="Yuan S.-M."/>
            <person name="Zhang X.-Y."/>
        </authorList>
    </citation>
    <scope>NUCLEOTIDE SEQUENCE [LARGE SCALE GENOMIC DNA]</scope>
    <source>
        <strain evidence="10 11">SDUM1044001</strain>
    </source>
</reference>
<comment type="similarity">
    <text evidence="2">Belongs to the cation diffusion facilitator (CDF) transporter (TC 2.A.4) family.</text>
</comment>
<dbReference type="GO" id="GO:0016020">
    <property type="term" value="C:membrane"/>
    <property type="evidence" value="ECO:0007669"/>
    <property type="project" value="UniProtKB-SubCell"/>
</dbReference>